<gene>
    <name evidence="2" type="ORF">DQ392_22905</name>
</gene>
<feature type="compositionally biased region" description="Gly residues" evidence="1">
    <location>
        <begin position="186"/>
        <end position="202"/>
    </location>
</feature>
<proteinExistence type="predicted"/>
<feature type="compositionally biased region" description="Basic and acidic residues" evidence="1">
    <location>
        <begin position="25"/>
        <end position="37"/>
    </location>
</feature>
<sequence length="309" mass="33834">MPAGAEPAQQPSGKRRGGGRGGVRQPERVADGVDGETRGVGQRGQGQPGHQQRRGGPGAAEHRRAAAAYVQQRHGDRERGPRGRLERARRREDEPRTGRAWLVLPGQCQPEAHEPDHGQVVPARRQGQRDQGRGRERHRAATSAPQARRPEAQGEGEQEDGAEDEPGVEPEEPVRQPQQRHPGEVGVVGGVVGTGERFGGQVGRAVRDEAGGRPVDDAHFLLRAARPDEEEQRHDGRHRECRERQPSPFRPASPFRRPSADRQASSDRRPPAAREASSDRQAAMHRLGAPHRQTGPHRQAGPDRQAGPY</sequence>
<dbReference type="Proteomes" id="UP000253507">
    <property type="component" value="Unassembled WGS sequence"/>
</dbReference>
<feature type="compositionally biased region" description="Low complexity" evidence="1">
    <location>
        <begin position="246"/>
        <end position="257"/>
    </location>
</feature>
<feature type="compositionally biased region" description="Acidic residues" evidence="1">
    <location>
        <begin position="154"/>
        <end position="171"/>
    </location>
</feature>
<name>A0A367ECY3_9ACTN</name>
<accession>A0A367ECY3</accession>
<feature type="compositionally biased region" description="Basic and acidic residues" evidence="1">
    <location>
        <begin position="258"/>
        <end position="278"/>
    </location>
</feature>
<keyword evidence="3" id="KW-1185">Reference proteome</keyword>
<dbReference type="AlphaFoldDB" id="A0A367ECY3"/>
<evidence type="ECO:0000256" key="1">
    <source>
        <dbReference type="SAM" id="MobiDB-lite"/>
    </source>
</evidence>
<feature type="region of interest" description="Disordered" evidence="1">
    <location>
        <begin position="1"/>
        <end position="309"/>
    </location>
</feature>
<feature type="compositionally biased region" description="Basic and acidic residues" evidence="1">
    <location>
        <begin position="73"/>
        <end position="97"/>
    </location>
</feature>
<organism evidence="2 3">
    <name type="scientific">Streptomyces reniochalinae</name>
    <dbReference type="NCBI Taxonomy" id="2250578"/>
    <lineage>
        <taxon>Bacteria</taxon>
        <taxon>Bacillati</taxon>
        <taxon>Actinomycetota</taxon>
        <taxon>Actinomycetes</taxon>
        <taxon>Kitasatosporales</taxon>
        <taxon>Streptomycetaceae</taxon>
        <taxon>Streptomyces</taxon>
    </lineage>
</organism>
<evidence type="ECO:0000313" key="3">
    <source>
        <dbReference type="Proteomes" id="UP000253507"/>
    </source>
</evidence>
<evidence type="ECO:0000313" key="2">
    <source>
        <dbReference type="EMBL" id="RCG15911.1"/>
    </source>
</evidence>
<reference evidence="2 3" key="1">
    <citation type="submission" date="2018-06" db="EMBL/GenBank/DDBJ databases">
        <title>Streptomyces reniochalinae sp. nov. and Streptomyces diacarnus sp. nov. from marine sponges.</title>
        <authorList>
            <person name="Li L."/>
        </authorList>
    </citation>
    <scope>NUCLEOTIDE SEQUENCE [LARGE SCALE GENOMIC DNA]</scope>
    <source>
        <strain evidence="2 3">LHW50302</strain>
    </source>
</reference>
<feature type="compositionally biased region" description="Basic and acidic residues" evidence="1">
    <location>
        <begin position="205"/>
        <end position="245"/>
    </location>
</feature>
<comment type="caution">
    <text evidence="2">The sequence shown here is derived from an EMBL/GenBank/DDBJ whole genome shotgun (WGS) entry which is preliminary data.</text>
</comment>
<dbReference type="EMBL" id="QOIM01000040">
    <property type="protein sequence ID" value="RCG15911.1"/>
    <property type="molecule type" value="Genomic_DNA"/>
</dbReference>
<protein>
    <submittedName>
        <fullName evidence="2">Uncharacterized protein</fullName>
    </submittedName>
</protein>